<dbReference type="Gene3D" id="3.40.50.10470">
    <property type="entry name" value="Translation initiation factor eif-2b, domain 2"/>
    <property type="match status" value="1"/>
</dbReference>
<dbReference type="Proteomes" id="UP000315496">
    <property type="component" value="Chromosome 2"/>
</dbReference>
<keyword evidence="10" id="KW-0812">Transmembrane</keyword>
<evidence type="ECO:0000256" key="2">
    <source>
        <dbReference type="ARBA" id="ARBA00007251"/>
    </source>
</evidence>
<dbReference type="GO" id="GO:0005829">
    <property type="term" value="C:cytosol"/>
    <property type="evidence" value="ECO:0007669"/>
    <property type="project" value="UniProtKB-SubCell"/>
</dbReference>
<evidence type="ECO:0000256" key="1">
    <source>
        <dbReference type="ARBA" id="ARBA00004514"/>
    </source>
</evidence>
<evidence type="ECO:0000256" key="8">
    <source>
        <dbReference type="ARBA" id="ARBA00046432"/>
    </source>
</evidence>
<dbReference type="PANTHER" id="PTHR10233:SF14">
    <property type="entry name" value="TRANSLATION INITIATION FACTOR EIF-2B SUBUNIT DELTA"/>
    <property type="match status" value="1"/>
</dbReference>
<feature type="transmembrane region" description="Helical" evidence="10">
    <location>
        <begin position="138"/>
        <end position="161"/>
    </location>
</feature>
<evidence type="ECO:0000313" key="12">
    <source>
        <dbReference type="Proteomes" id="UP000315496"/>
    </source>
</evidence>
<keyword evidence="12" id="KW-1185">Reference proteome</keyword>
<dbReference type="InterPro" id="IPR000649">
    <property type="entry name" value="IF-2B-related"/>
</dbReference>
<keyword evidence="4 11" id="KW-0396">Initiation factor</keyword>
<evidence type="ECO:0000256" key="7">
    <source>
        <dbReference type="ARBA" id="ARBA00044356"/>
    </source>
</evidence>
<dbReference type="PANTHER" id="PTHR10233">
    <property type="entry name" value="TRANSLATION INITIATION FACTOR EIF-2B"/>
    <property type="match status" value="1"/>
</dbReference>
<keyword evidence="3" id="KW-0963">Cytoplasm</keyword>
<proteinExistence type="inferred from homology"/>
<dbReference type="InterPro" id="IPR037171">
    <property type="entry name" value="NagB/RpiA_transferase-like"/>
</dbReference>
<dbReference type="EMBL" id="VDLU01000002">
    <property type="protein sequence ID" value="TNJ28426.1"/>
    <property type="molecule type" value="Genomic_DNA"/>
</dbReference>
<evidence type="ECO:0000256" key="4">
    <source>
        <dbReference type="ARBA" id="ARBA00022540"/>
    </source>
</evidence>
<name>A0A4Z1SRD7_GIAMU</name>
<comment type="caution">
    <text evidence="11">The sequence shown here is derived from an EMBL/GenBank/DDBJ whole genome shotgun (WGS) entry which is preliminary data.</text>
</comment>
<evidence type="ECO:0000256" key="6">
    <source>
        <dbReference type="ARBA" id="ARBA00044147"/>
    </source>
</evidence>
<comment type="subunit">
    <text evidence="8">Component of the translation initiation factor 2B (eIF2B) complex which is a heterodecamer of two sets of five different subunits: alpha, beta, gamma, delta and epsilon. Subunits alpha, beta and delta comprise a regulatory subcomplex and subunits epsilon and gamma comprise a catalytic subcomplex. Within the complex, the hexameric regulatory complex resides at the center, with the two heterodimeric catalytic subcomplexes bound on opposite sides.</text>
</comment>
<accession>A0A4Z1SRD7</accession>
<evidence type="ECO:0000313" key="11">
    <source>
        <dbReference type="EMBL" id="TNJ28426.1"/>
    </source>
</evidence>
<reference evidence="11 12" key="1">
    <citation type="submission" date="2019-05" db="EMBL/GenBank/DDBJ databases">
        <title>The compact genome of Giardia muris reveals important steps in the evolution of intestinal protozoan parasites.</title>
        <authorList>
            <person name="Xu F."/>
            <person name="Jimenez-Gonzalez A."/>
            <person name="Einarsson E."/>
            <person name="Astvaldsson A."/>
            <person name="Peirasmaki D."/>
            <person name="Eckmann L."/>
            <person name="Andersson J.O."/>
            <person name="Svard S.G."/>
            <person name="Jerlstrom-Hultqvist J."/>
        </authorList>
    </citation>
    <scope>NUCLEOTIDE SEQUENCE [LARGE SCALE GENOMIC DNA]</scope>
    <source>
        <strain evidence="11 12">Roberts-Thomson</strain>
    </source>
</reference>
<keyword evidence="5" id="KW-0648">Protein biosynthesis</keyword>
<evidence type="ECO:0000256" key="10">
    <source>
        <dbReference type="SAM" id="Phobius"/>
    </source>
</evidence>
<dbReference type="SUPFAM" id="SSF100950">
    <property type="entry name" value="NagB/RpiA/CoA transferase-like"/>
    <property type="match status" value="1"/>
</dbReference>
<dbReference type="InterPro" id="IPR042529">
    <property type="entry name" value="IF_2B-like_C"/>
</dbReference>
<keyword evidence="10" id="KW-0472">Membrane</keyword>
<organism evidence="11 12">
    <name type="scientific">Giardia muris</name>
    <dbReference type="NCBI Taxonomy" id="5742"/>
    <lineage>
        <taxon>Eukaryota</taxon>
        <taxon>Metamonada</taxon>
        <taxon>Diplomonadida</taxon>
        <taxon>Hexamitidae</taxon>
        <taxon>Giardiinae</taxon>
        <taxon>Giardia</taxon>
    </lineage>
</organism>
<evidence type="ECO:0000256" key="5">
    <source>
        <dbReference type="ARBA" id="ARBA00022917"/>
    </source>
</evidence>
<dbReference type="GO" id="GO:0003743">
    <property type="term" value="F:translation initiation factor activity"/>
    <property type="evidence" value="ECO:0007669"/>
    <property type="project" value="UniProtKB-KW"/>
</dbReference>
<dbReference type="VEuPathDB" id="GiardiaDB:GMRT_12558"/>
<protein>
    <recommendedName>
        <fullName evidence="6">Translation initiation factor eIF2B subunit delta</fullName>
    </recommendedName>
    <alternativeName>
        <fullName evidence="7">eIF2B GDP-GTP exchange factor subunit delta</fullName>
    </alternativeName>
</protein>
<dbReference type="OrthoDB" id="10254737at2759"/>
<keyword evidence="10" id="KW-1133">Transmembrane helix</keyword>
<comment type="similarity">
    <text evidence="2 9">Belongs to the eIF-2B alpha/beta/delta subunits family.</text>
</comment>
<evidence type="ECO:0000256" key="9">
    <source>
        <dbReference type="RuleBase" id="RU003814"/>
    </source>
</evidence>
<dbReference type="AlphaFoldDB" id="A0A4Z1SRD7"/>
<dbReference type="Pfam" id="PF01008">
    <property type="entry name" value="IF-2B"/>
    <property type="match status" value="1"/>
</dbReference>
<gene>
    <name evidence="11" type="ORF">GMRT_12558</name>
</gene>
<sequence>MSESPERYSAIDARARFLPLVIERRLGDGFFAAFGQQQVPTTGLRFISRNPADFSSLGTDARVLVDRIASFREPSTFRAGYFLQAYEAQLTMLLAANFQDFETPSGMGGDDSELVGLRAIPGYTASGKHKYLGRMLHALLTLFAVVDTCCSTIPVALGYVAKKLCLYFDRLLAEHSMTTNTNGPCPSVLDYVLRISESSSGMTGIGLAISAFHPSQYHSLTIEEPKGGSGLQFNPSAEAKVIEVESDPSSGNDEMSLPLIATTGLCGMMAPEAMLDGVEDSRELVEKMRSYINEIYNDCVLKTINAMYETLGDCIRPTDRILFYGNSPLVLKAMLFAHRRLLAQDPSRPPFEVICIDSPDHRCSMDVMPVLVGAEIPCTYGLLTSIPVLMPKVTKIMLGCFGLSLEGSVLVRAGGNVIAAIGALYRTPLIVACETFKLTMQDYLNGFASNALRAPISFPIPSASTQLQLIRPFYDVIDASLISSFVTENGQVPPSAIQTLASRVRMNTGLRCNQ</sequence>
<evidence type="ECO:0000256" key="3">
    <source>
        <dbReference type="ARBA" id="ARBA00022490"/>
    </source>
</evidence>
<comment type="subcellular location">
    <subcellularLocation>
        <location evidence="1">Cytoplasm</location>
        <location evidence="1">Cytosol</location>
    </subcellularLocation>
</comment>